<gene>
    <name evidence="3" type="ORF">MIND_01353800</name>
</gene>
<accession>A0A8H6S0I1</accession>
<keyword evidence="2" id="KW-1133">Transmembrane helix</keyword>
<dbReference type="InterPro" id="IPR036322">
    <property type="entry name" value="WD40_repeat_dom_sf"/>
</dbReference>
<dbReference type="RefSeq" id="XP_037213525.1">
    <property type="nucleotide sequence ID" value="XM_037369969.1"/>
</dbReference>
<dbReference type="Gene3D" id="2.130.10.10">
    <property type="entry name" value="YVTN repeat-like/Quinoprotein amine dehydrogenase"/>
    <property type="match status" value="2"/>
</dbReference>
<keyword evidence="2" id="KW-0812">Transmembrane</keyword>
<dbReference type="PROSITE" id="PS50082">
    <property type="entry name" value="WD_REPEATS_2"/>
    <property type="match status" value="1"/>
</dbReference>
<dbReference type="Pfam" id="PF00400">
    <property type="entry name" value="WD40"/>
    <property type="match status" value="1"/>
</dbReference>
<dbReference type="Proteomes" id="UP000636479">
    <property type="component" value="Unassembled WGS sequence"/>
</dbReference>
<dbReference type="InterPro" id="IPR001680">
    <property type="entry name" value="WD40_rpt"/>
</dbReference>
<reference evidence="3" key="1">
    <citation type="submission" date="2020-05" db="EMBL/GenBank/DDBJ databases">
        <title>Mycena genomes resolve the evolution of fungal bioluminescence.</title>
        <authorList>
            <person name="Tsai I.J."/>
        </authorList>
    </citation>
    <scope>NUCLEOTIDE SEQUENCE</scope>
    <source>
        <strain evidence="3">171206Taipei</strain>
    </source>
</reference>
<evidence type="ECO:0000313" key="4">
    <source>
        <dbReference type="Proteomes" id="UP000636479"/>
    </source>
</evidence>
<dbReference type="GeneID" id="59352485"/>
<proteinExistence type="predicted"/>
<dbReference type="SUPFAM" id="SSF50978">
    <property type="entry name" value="WD40 repeat-like"/>
    <property type="match status" value="1"/>
</dbReference>
<dbReference type="AlphaFoldDB" id="A0A8H6S0I1"/>
<evidence type="ECO:0000256" key="1">
    <source>
        <dbReference type="PROSITE-ProRule" id="PRU00221"/>
    </source>
</evidence>
<dbReference type="InterPro" id="IPR015943">
    <property type="entry name" value="WD40/YVTN_repeat-like_dom_sf"/>
</dbReference>
<dbReference type="EMBL" id="JACAZF010000016">
    <property type="protein sequence ID" value="KAF7289796.1"/>
    <property type="molecule type" value="Genomic_DNA"/>
</dbReference>
<sequence>MEVDYRLNFKLSGHSGAIISLSVRHDGKFLASGGSDGTKVWELSGRRAVSVPASPDLRGATTSLLWIKREDDIGEALVIGTHAGYVAGWREETSGMTFTEMWARQLSEPMEITGLAFDAPTNRLGVCHRGGVLQVYTLSAAMVLHEVFSFKIQNCVPRAIGFGSMNGDQRELLLFGLYCGKAYSLNGRHNFDSQQGLEYWIDHVSQDKAAESNGVLCIDDPSSGINLYRLTERELVKSFPMKKTARIRNVAIGDGCSSIVSGSDCGVVYIHDRRSGKLVAELKIEGADWVQTVAAGNVGGVPYIFAAQSRETTVNDILVYHKQPNRRRFLQRVGETFFRLFWAVMAVAGLAFFYQHANITLVDRVVERVLTVV</sequence>
<evidence type="ECO:0000313" key="3">
    <source>
        <dbReference type="EMBL" id="KAF7289796.1"/>
    </source>
</evidence>
<organism evidence="3 4">
    <name type="scientific">Mycena indigotica</name>
    <dbReference type="NCBI Taxonomy" id="2126181"/>
    <lineage>
        <taxon>Eukaryota</taxon>
        <taxon>Fungi</taxon>
        <taxon>Dikarya</taxon>
        <taxon>Basidiomycota</taxon>
        <taxon>Agaricomycotina</taxon>
        <taxon>Agaricomycetes</taxon>
        <taxon>Agaricomycetidae</taxon>
        <taxon>Agaricales</taxon>
        <taxon>Marasmiineae</taxon>
        <taxon>Mycenaceae</taxon>
        <taxon>Mycena</taxon>
    </lineage>
</organism>
<comment type="caution">
    <text evidence="3">The sequence shown here is derived from an EMBL/GenBank/DDBJ whole genome shotgun (WGS) entry which is preliminary data.</text>
</comment>
<keyword evidence="4" id="KW-1185">Reference proteome</keyword>
<protein>
    <recommendedName>
        <fullName evidence="5">WD40 repeat-like protein</fullName>
    </recommendedName>
</protein>
<feature type="repeat" description="WD" evidence="1">
    <location>
        <begin position="11"/>
        <end position="38"/>
    </location>
</feature>
<dbReference type="OrthoDB" id="2654453at2759"/>
<evidence type="ECO:0000256" key="2">
    <source>
        <dbReference type="SAM" id="Phobius"/>
    </source>
</evidence>
<dbReference type="SMART" id="SM00320">
    <property type="entry name" value="WD40"/>
    <property type="match status" value="2"/>
</dbReference>
<keyword evidence="1" id="KW-0853">WD repeat</keyword>
<feature type="transmembrane region" description="Helical" evidence="2">
    <location>
        <begin position="336"/>
        <end position="354"/>
    </location>
</feature>
<evidence type="ECO:0008006" key="5">
    <source>
        <dbReference type="Google" id="ProtNLM"/>
    </source>
</evidence>
<name>A0A8H6S0I1_9AGAR</name>
<keyword evidence="2" id="KW-0472">Membrane</keyword>